<dbReference type="AlphaFoldDB" id="A2C3G0"/>
<dbReference type="Proteomes" id="UP000002592">
    <property type="component" value="Chromosome"/>
</dbReference>
<keyword evidence="1" id="KW-1133">Transmembrane helix</keyword>
<proteinExistence type="predicted"/>
<dbReference type="eggNOG" id="ENOG50322II">
    <property type="taxonomic scope" value="Bacteria"/>
</dbReference>
<keyword evidence="1" id="KW-0812">Transmembrane</keyword>
<reference evidence="3" key="1">
    <citation type="journal article" date="2007" name="PLoS Genet.">
        <title>Patterns and implications of gene gain and loss in the evolution of Prochlorococcus.</title>
        <authorList>
            <person name="Kettler G.C."/>
            <person name="Martiny A.C."/>
            <person name="Huang K."/>
            <person name="Zucker J."/>
            <person name="Coleman M.L."/>
            <person name="Rodrigue S."/>
            <person name="Chen F."/>
            <person name="Lapidus A."/>
            <person name="Ferriera S."/>
            <person name="Johnson J."/>
            <person name="Steglich C."/>
            <person name="Church G.M."/>
            <person name="Richardson P."/>
            <person name="Chisholm S.W."/>
        </authorList>
    </citation>
    <scope>NUCLEOTIDE SEQUENCE [LARGE SCALE GENOMIC DNA]</scope>
    <source>
        <strain evidence="3">NATL1A</strain>
    </source>
</reference>
<gene>
    <name evidence="2" type="ordered locus">NATL1_14621</name>
</gene>
<protein>
    <submittedName>
        <fullName evidence="2">Uncharacterized protein</fullName>
    </submittedName>
</protein>
<evidence type="ECO:0000256" key="1">
    <source>
        <dbReference type="SAM" id="Phobius"/>
    </source>
</evidence>
<accession>A2C3G0</accession>
<dbReference type="HOGENOM" id="CLU_2956947_0_0_3"/>
<keyword evidence="1" id="KW-0472">Membrane</keyword>
<feature type="transmembrane region" description="Helical" evidence="1">
    <location>
        <begin position="20"/>
        <end position="39"/>
    </location>
</feature>
<dbReference type="KEGG" id="pme:NATL1_14621"/>
<dbReference type="EMBL" id="CP000553">
    <property type="protein sequence ID" value="ABM76020.1"/>
    <property type="molecule type" value="Genomic_DNA"/>
</dbReference>
<organism evidence="2 3">
    <name type="scientific">Prochlorococcus marinus (strain NATL1A)</name>
    <dbReference type="NCBI Taxonomy" id="167555"/>
    <lineage>
        <taxon>Bacteria</taxon>
        <taxon>Bacillati</taxon>
        <taxon>Cyanobacteriota</taxon>
        <taxon>Cyanophyceae</taxon>
        <taxon>Synechococcales</taxon>
        <taxon>Prochlorococcaceae</taxon>
        <taxon>Prochlorococcus</taxon>
    </lineage>
</organism>
<evidence type="ECO:0000313" key="2">
    <source>
        <dbReference type="EMBL" id="ABM76020.1"/>
    </source>
</evidence>
<evidence type="ECO:0000313" key="3">
    <source>
        <dbReference type="Proteomes" id="UP000002592"/>
    </source>
</evidence>
<name>A2C3G0_PROM1</name>
<sequence length="62" mass="7023">MHLMITHLFFALTASEMGLSPTILALIVVSSIVFIVGFAKSSRENEYKKLMDSFIERKEESD</sequence>